<organism evidence="8 9">
    <name type="scientific">Sciurus carolinensis</name>
    <name type="common">Eastern gray squirrel</name>
    <dbReference type="NCBI Taxonomy" id="30640"/>
    <lineage>
        <taxon>Eukaryota</taxon>
        <taxon>Metazoa</taxon>
        <taxon>Chordata</taxon>
        <taxon>Craniata</taxon>
        <taxon>Vertebrata</taxon>
        <taxon>Euteleostomi</taxon>
        <taxon>Mammalia</taxon>
        <taxon>Eutheria</taxon>
        <taxon>Euarchontoglires</taxon>
        <taxon>Glires</taxon>
        <taxon>Rodentia</taxon>
        <taxon>Sciuromorpha</taxon>
        <taxon>Sciuridae</taxon>
        <taxon>Sciurinae</taxon>
        <taxon>Sciurini</taxon>
        <taxon>Sciurus</taxon>
    </lineage>
</organism>
<reference evidence="8" key="1">
    <citation type="submission" date="2020-03" db="EMBL/GenBank/DDBJ databases">
        <title>Studies in the Genomics of Life Span.</title>
        <authorList>
            <person name="Glass D."/>
        </authorList>
    </citation>
    <scope>NUCLEOTIDE SEQUENCE</scope>
    <source>
        <strain evidence="8">SUZIE</strain>
        <tissue evidence="8">Muscle</tissue>
    </source>
</reference>
<dbReference type="AlphaFoldDB" id="A0AA41N3V7"/>
<dbReference type="SUPFAM" id="SSF81321">
    <property type="entry name" value="Family A G protein-coupled receptor-like"/>
    <property type="match status" value="1"/>
</dbReference>
<evidence type="ECO:0000313" key="8">
    <source>
        <dbReference type="EMBL" id="MBZ3883285.1"/>
    </source>
</evidence>
<comment type="caution">
    <text evidence="8">The sequence shown here is derived from an EMBL/GenBank/DDBJ whole genome shotgun (WGS) entry which is preliminary data.</text>
</comment>
<evidence type="ECO:0000256" key="3">
    <source>
        <dbReference type="ARBA" id="ARBA00022989"/>
    </source>
</evidence>
<evidence type="ECO:0000256" key="6">
    <source>
        <dbReference type="SAM" id="Phobius"/>
    </source>
</evidence>
<sequence length="110" mass="12392">MAMTANGAVINLIPDLHGPQLHMPMCFLLSQLCFINMLYISTTVPNILVGKGTTSFSTCTTQYFLYLVFVGVKFFLLRFMTYESYMVICSSLHYPALMSCCICWFILASS</sequence>
<evidence type="ECO:0000256" key="2">
    <source>
        <dbReference type="ARBA" id="ARBA00022692"/>
    </source>
</evidence>
<dbReference type="Proteomes" id="UP001166674">
    <property type="component" value="Unassembled WGS sequence"/>
</dbReference>
<feature type="transmembrane region" description="Helical" evidence="6">
    <location>
        <begin position="21"/>
        <end position="42"/>
    </location>
</feature>
<evidence type="ECO:0000256" key="5">
    <source>
        <dbReference type="ARBA" id="ARBA00023170"/>
    </source>
</evidence>
<dbReference type="GO" id="GO:0016020">
    <property type="term" value="C:membrane"/>
    <property type="evidence" value="ECO:0007669"/>
    <property type="project" value="UniProtKB-SubCell"/>
</dbReference>
<evidence type="ECO:0000313" key="9">
    <source>
        <dbReference type="Proteomes" id="UP001166674"/>
    </source>
</evidence>
<keyword evidence="5 8" id="KW-0675">Receptor</keyword>
<keyword evidence="2 6" id="KW-0812">Transmembrane</keyword>
<keyword evidence="3 6" id="KW-1133">Transmembrane helix</keyword>
<name>A0AA41N3V7_SCICA</name>
<evidence type="ECO:0000259" key="7">
    <source>
        <dbReference type="PROSITE" id="PS50262"/>
    </source>
</evidence>
<evidence type="ECO:0000256" key="4">
    <source>
        <dbReference type="ARBA" id="ARBA00023136"/>
    </source>
</evidence>
<feature type="transmembrane region" description="Helical" evidence="6">
    <location>
        <begin position="85"/>
        <end position="107"/>
    </location>
</feature>
<gene>
    <name evidence="8" type="ORF">SUZIE_172175</name>
</gene>
<dbReference type="InterPro" id="IPR017452">
    <property type="entry name" value="GPCR_Rhodpsn_7TM"/>
</dbReference>
<protein>
    <submittedName>
        <fullName evidence="8">Olfactory receptor 2T6</fullName>
    </submittedName>
</protein>
<dbReference type="Gene3D" id="1.20.1070.10">
    <property type="entry name" value="Rhodopsin 7-helix transmembrane proteins"/>
    <property type="match status" value="1"/>
</dbReference>
<dbReference type="PANTHER" id="PTHR26453">
    <property type="entry name" value="OLFACTORY RECEPTOR"/>
    <property type="match status" value="1"/>
</dbReference>
<dbReference type="EMBL" id="JAATJV010386199">
    <property type="protein sequence ID" value="MBZ3883285.1"/>
    <property type="molecule type" value="Genomic_DNA"/>
</dbReference>
<dbReference type="PROSITE" id="PS50262">
    <property type="entry name" value="G_PROTEIN_RECEP_F1_2"/>
    <property type="match status" value="1"/>
</dbReference>
<evidence type="ECO:0000256" key="1">
    <source>
        <dbReference type="ARBA" id="ARBA00004141"/>
    </source>
</evidence>
<accession>A0AA41N3V7</accession>
<keyword evidence="4 6" id="KW-0472">Membrane</keyword>
<feature type="domain" description="G-protein coupled receptors family 1 profile" evidence="7">
    <location>
        <begin position="7"/>
        <end position="110"/>
    </location>
</feature>
<proteinExistence type="predicted"/>
<comment type="subcellular location">
    <subcellularLocation>
        <location evidence="1">Membrane</location>
        <topology evidence="1">Multi-pass membrane protein</topology>
    </subcellularLocation>
</comment>
<keyword evidence="9" id="KW-1185">Reference proteome</keyword>
<feature type="transmembrane region" description="Helical" evidence="6">
    <location>
        <begin position="63"/>
        <end position="79"/>
    </location>
</feature>